<dbReference type="PANTHER" id="PTHR22926">
    <property type="entry name" value="PHOSPHO-N-ACETYLMURAMOYL-PENTAPEPTIDE-TRANSFERASE"/>
    <property type="match status" value="1"/>
</dbReference>
<evidence type="ECO:0000256" key="4">
    <source>
        <dbReference type="ARBA" id="ARBA00022692"/>
    </source>
</evidence>
<feature type="transmembrane region" description="Helical" evidence="9">
    <location>
        <begin position="164"/>
        <end position="182"/>
    </location>
</feature>
<dbReference type="AlphaFoldDB" id="A0A2J9KMB0"/>
<feature type="transmembrane region" description="Helical" evidence="9">
    <location>
        <begin position="81"/>
        <end position="99"/>
    </location>
</feature>
<reference evidence="10 11" key="1">
    <citation type="submission" date="2018-06" db="EMBL/GenBank/DDBJ databases">
        <authorList>
            <consortium name="Pathogen Informatics"/>
            <person name="Doyle S."/>
        </authorList>
    </citation>
    <scope>NUCLEOTIDE SEQUENCE [LARGE SCALE GENOMIC DNA]</scope>
    <source>
        <strain evidence="10 11">NCTC11819</strain>
    </source>
</reference>
<dbReference type="EMBL" id="UGGQ01000006">
    <property type="protein sequence ID" value="STO16712.1"/>
    <property type="molecule type" value="Genomic_DNA"/>
</dbReference>
<accession>A0A2J9KMB0</accession>
<sequence length="415" mass="44351">MKFYALIFLVATAATYLTVPLVRQFAIATGTLAPVRARDVHQFPTPRLGGVAMGLGFLVALFIAGHTPYLNQAVNWDNAKGLVVGTVLICLLGVVDDIWDLDWYTKLAGQILIAGIMAYLGIQLTSFPVFGLTIGSSRLSLIATVLVVVAAINAVNFVDGLDGLASGMMAIGAAGLFIYSYALTKTLGAASYASLATTVAAALVGICLGFLAHNFSPASIFMGDTGAMLLGLLTAAAAIIITGQIDPAAVYFRQAFPSFLPVLLPIAVLAIPLFDMVASVIRRLYHHQSPFQADAGHLHHRLSRAGRSRVRAVLVMYLWTAVFSLGAASLTLLRMRYVLALVSVASVLALVVSIEILPAARERVRRVFNPRYRPVHGPVHAWDGSDCAVWLHEGKAPHEADPNGEPPEDFKHEPC</sequence>
<dbReference type="EC" id="2.7.8.33" evidence="10"/>
<feature type="transmembrane region" description="Helical" evidence="9">
    <location>
        <begin position="189"/>
        <end position="212"/>
    </location>
</feature>
<keyword evidence="2" id="KW-1003">Cell membrane</keyword>
<dbReference type="GO" id="GO:0005886">
    <property type="term" value="C:plasma membrane"/>
    <property type="evidence" value="ECO:0007669"/>
    <property type="project" value="UniProtKB-SubCell"/>
</dbReference>
<comment type="cofactor">
    <cofactor evidence="7">
        <name>Mg(2+)</name>
        <dbReference type="ChEBI" id="CHEBI:18420"/>
    </cofactor>
</comment>
<evidence type="ECO:0000256" key="6">
    <source>
        <dbReference type="ARBA" id="ARBA00023136"/>
    </source>
</evidence>
<feature type="transmembrane region" description="Helical" evidence="9">
    <location>
        <begin position="111"/>
        <end position="132"/>
    </location>
</feature>
<feature type="region of interest" description="Disordered" evidence="8">
    <location>
        <begin position="396"/>
        <end position="415"/>
    </location>
</feature>
<keyword evidence="7" id="KW-0460">Magnesium</keyword>
<evidence type="ECO:0000256" key="7">
    <source>
        <dbReference type="PIRSR" id="PIRSR600715-1"/>
    </source>
</evidence>
<feature type="transmembrane region" description="Helical" evidence="9">
    <location>
        <begin position="48"/>
        <end position="69"/>
    </location>
</feature>
<feature type="transmembrane region" description="Helical" evidence="9">
    <location>
        <begin position="337"/>
        <end position="357"/>
    </location>
</feature>
<keyword evidence="7" id="KW-0479">Metal-binding</keyword>
<dbReference type="Pfam" id="PF00953">
    <property type="entry name" value="Glycos_transf_4"/>
    <property type="match status" value="1"/>
</dbReference>
<feature type="transmembrane region" description="Helical" evidence="9">
    <location>
        <begin position="139"/>
        <end position="158"/>
    </location>
</feature>
<dbReference type="GeneID" id="61168649"/>
<feature type="binding site" evidence="7">
    <location>
        <position position="224"/>
    </location>
    <ligand>
        <name>Mg(2+)</name>
        <dbReference type="ChEBI" id="CHEBI:18420"/>
    </ligand>
</feature>
<dbReference type="InterPro" id="IPR000715">
    <property type="entry name" value="Glycosyl_transferase_4"/>
</dbReference>
<evidence type="ECO:0000256" key="1">
    <source>
        <dbReference type="ARBA" id="ARBA00004651"/>
    </source>
</evidence>
<dbReference type="PANTHER" id="PTHR22926:SF3">
    <property type="entry name" value="UNDECAPRENYL-PHOSPHATE ALPHA-N-ACETYLGLUCOSAMINYL 1-PHOSPHATE TRANSFERASE"/>
    <property type="match status" value="1"/>
</dbReference>
<protein>
    <submittedName>
        <fullName evidence="10">Undecaprenyl-phosphate alpha-N-acetylglucosaminyl 1-phosphate transferase</fullName>
        <ecNumber evidence="10">2.7.8.33</ecNumber>
    </submittedName>
</protein>
<evidence type="ECO:0000256" key="2">
    <source>
        <dbReference type="ARBA" id="ARBA00022475"/>
    </source>
</evidence>
<keyword evidence="3 10" id="KW-0808">Transferase</keyword>
<keyword evidence="5 9" id="KW-1133">Transmembrane helix</keyword>
<evidence type="ECO:0000313" key="11">
    <source>
        <dbReference type="Proteomes" id="UP000255284"/>
    </source>
</evidence>
<gene>
    <name evidence="10" type="primary">wecA</name>
    <name evidence="10" type="ORF">NCTC11819_01283</name>
</gene>
<keyword evidence="6 9" id="KW-0472">Membrane</keyword>
<comment type="caution">
    <text evidence="10">The sequence shown here is derived from an EMBL/GenBank/DDBJ whole genome shotgun (WGS) entry which is preliminary data.</text>
</comment>
<evidence type="ECO:0000256" key="5">
    <source>
        <dbReference type="ARBA" id="ARBA00022989"/>
    </source>
</evidence>
<dbReference type="RefSeq" id="WP_004015223.1">
    <property type="nucleotide sequence ID" value="NZ_CAMXYF010000007.1"/>
</dbReference>
<dbReference type="GO" id="GO:0036380">
    <property type="term" value="F:UDP-N-acetylglucosamine-undecaprenyl-phosphate N-acetylglucosaminephosphotransferase activity"/>
    <property type="evidence" value="ECO:0007669"/>
    <property type="project" value="UniProtKB-EC"/>
</dbReference>
<proteinExistence type="predicted"/>
<keyword evidence="4 9" id="KW-0812">Transmembrane</keyword>
<dbReference type="GO" id="GO:0046872">
    <property type="term" value="F:metal ion binding"/>
    <property type="evidence" value="ECO:0007669"/>
    <property type="project" value="UniProtKB-KW"/>
</dbReference>
<dbReference type="Proteomes" id="UP000255284">
    <property type="component" value="Unassembled WGS sequence"/>
</dbReference>
<name>A0A2J9KMB0_9ACTO</name>
<feature type="transmembrane region" description="Helical" evidence="9">
    <location>
        <begin position="259"/>
        <end position="281"/>
    </location>
</feature>
<organism evidence="10 11">
    <name type="scientific">Mobiluncus mulieris</name>
    <dbReference type="NCBI Taxonomy" id="2052"/>
    <lineage>
        <taxon>Bacteria</taxon>
        <taxon>Bacillati</taxon>
        <taxon>Actinomycetota</taxon>
        <taxon>Actinomycetes</taxon>
        <taxon>Actinomycetales</taxon>
        <taxon>Actinomycetaceae</taxon>
        <taxon>Mobiluncus</taxon>
    </lineage>
</organism>
<evidence type="ECO:0000256" key="9">
    <source>
        <dbReference type="SAM" id="Phobius"/>
    </source>
</evidence>
<feature type="transmembrane region" description="Helical" evidence="9">
    <location>
        <begin position="310"/>
        <end position="331"/>
    </location>
</feature>
<feature type="binding site" evidence="7">
    <location>
        <position position="156"/>
    </location>
    <ligand>
        <name>Mg(2+)</name>
        <dbReference type="ChEBI" id="CHEBI:18420"/>
    </ligand>
</feature>
<dbReference type="GO" id="GO:0009103">
    <property type="term" value="P:lipopolysaccharide biosynthetic process"/>
    <property type="evidence" value="ECO:0007669"/>
    <property type="project" value="TreeGrafter"/>
</dbReference>
<dbReference type="CDD" id="cd06853">
    <property type="entry name" value="GT_WecA_like"/>
    <property type="match status" value="1"/>
</dbReference>
<dbReference type="GO" id="GO:0071555">
    <property type="term" value="P:cell wall organization"/>
    <property type="evidence" value="ECO:0007669"/>
    <property type="project" value="TreeGrafter"/>
</dbReference>
<evidence type="ECO:0000256" key="8">
    <source>
        <dbReference type="SAM" id="MobiDB-lite"/>
    </source>
</evidence>
<evidence type="ECO:0000256" key="3">
    <source>
        <dbReference type="ARBA" id="ARBA00022679"/>
    </source>
</evidence>
<dbReference type="GO" id="GO:0044038">
    <property type="term" value="P:cell wall macromolecule biosynthetic process"/>
    <property type="evidence" value="ECO:0007669"/>
    <property type="project" value="TreeGrafter"/>
</dbReference>
<comment type="subcellular location">
    <subcellularLocation>
        <location evidence="1">Cell membrane</location>
        <topology evidence="1">Multi-pass membrane protein</topology>
    </subcellularLocation>
</comment>
<evidence type="ECO:0000313" key="10">
    <source>
        <dbReference type="EMBL" id="STO16712.1"/>
    </source>
</evidence>